<evidence type="ECO:0000313" key="3">
    <source>
        <dbReference type="Proteomes" id="UP000598360"/>
    </source>
</evidence>
<dbReference type="Proteomes" id="UP000598360">
    <property type="component" value="Unassembled WGS sequence"/>
</dbReference>
<dbReference type="PRINTS" id="PR00111">
    <property type="entry name" value="ABHYDROLASE"/>
</dbReference>
<evidence type="ECO:0000313" key="2">
    <source>
        <dbReference type="EMBL" id="MBE9375443.1"/>
    </source>
</evidence>
<proteinExistence type="predicted"/>
<dbReference type="PANTHER" id="PTHR43798:SF33">
    <property type="entry name" value="HYDROLASE, PUTATIVE (AFU_ORTHOLOGUE AFUA_2G14860)-RELATED"/>
    <property type="match status" value="1"/>
</dbReference>
<dbReference type="InterPro" id="IPR000639">
    <property type="entry name" value="Epox_hydrolase-like"/>
</dbReference>
<dbReference type="PRINTS" id="PR00412">
    <property type="entry name" value="EPOXHYDRLASE"/>
</dbReference>
<keyword evidence="3" id="KW-1185">Reference proteome</keyword>
<dbReference type="GO" id="GO:0016787">
    <property type="term" value="F:hydrolase activity"/>
    <property type="evidence" value="ECO:0007669"/>
    <property type="project" value="UniProtKB-KW"/>
</dbReference>
<dbReference type="RefSeq" id="WP_193928889.1">
    <property type="nucleotide sequence ID" value="NZ_JADEYC010000021.1"/>
</dbReference>
<dbReference type="PANTHER" id="PTHR43798">
    <property type="entry name" value="MONOACYLGLYCEROL LIPASE"/>
    <property type="match status" value="1"/>
</dbReference>
<dbReference type="SUPFAM" id="SSF53474">
    <property type="entry name" value="alpha/beta-Hydrolases"/>
    <property type="match status" value="1"/>
</dbReference>
<reference evidence="2" key="1">
    <citation type="submission" date="2020-10" db="EMBL/GenBank/DDBJ databases">
        <title>Diversity and distribution of actinomycetes associated with coral in the coast of Hainan.</title>
        <authorList>
            <person name="Li F."/>
        </authorList>
    </citation>
    <scope>NUCLEOTIDE SEQUENCE</scope>
    <source>
        <strain evidence="2">HNM0983</strain>
    </source>
</reference>
<keyword evidence="2" id="KW-0378">Hydrolase</keyword>
<protein>
    <submittedName>
        <fullName evidence="2">Alpha/beta hydrolase</fullName>
    </submittedName>
</protein>
<evidence type="ECO:0000259" key="1">
    <source>
        <dbReference type="Pfam" id="PF00561"/>
    </source>
</evidence>
<dbReference type="InterPro" id="IPR029058">
    <property type="entry name" value="AB_hydrolase_fold"/>
</dbReference>
<feature type="domain" description="AB hydrolase-1" evidence="1">
    <location>
        <begin position="12"/>
        <end position="253"/>
    </location>
</feature>
<dbReference type="EMBL" id="JADEYC010000021">
    <property type="protein sequence ID" value="MBE9375443.1"/>
    <property type="molecule type" value="Genomic_DNA"/>
</dbReference>
<dbReference type="Pfam" id="PF00561">
    <property type="entry name" value="Abhydrolase_1"/>
    <property type="match status" value="1"/>
</dbReference>
<dbReference type="AlphaFoldDB" id="A0A929G265"/>
<sequence length="271" mass="29395">MLRGRNRSARTPVLLVHGGGADNAAISWCRLITPLAGDRGVLAPDLPGFGYTEGIEPKRTSGEMADGLRALLDALGIEQVVVCGVSMGGEVALQFALRHPDRCVAVVAIAAGGLISRYGNLLLHSSVWAASRIPDGWLRPLSDAANRFSRQFLRSAVNHRRRLPPGLLDEYVREARRPGAGYAYALYAKNAIGPGSMRNNLLNRMSGLTVPALFFHGADDLLVDPEGSEQAARRAPDARYVEVPDCGHWAQLEVHDRFLAELRAFLLARVD</sequence>
<dbReference type="GO" id="GO:0016020">
    <property type="term" value="C:membrane"/>
    <property type="evidence" value="ECO:0007669"/>
    <property type="project" value="TreeGrafter"/>
</dbReference>
<dbReference type="Gene3D" id="3.40.50.1820">
    <property type="entry name" value="alpha/beta hydrolase"/>
    <property type="match status" value="1"/>
</dbReference>
<name>A0A929G265_9PSEU</name>
<dbReference type="InterPro" id="IPR050266">
    <property type="entry name" value="AB_hydrolase_sf"/>
</dbReference>
<organism evidence="2 3">
    <name type="scientific">Saccharopolyspora montiporae</name>
    <dbReference type="NCBI Taxonomy" id="2781240"/>
    <lineage>
        <taxon>Bacteria</taxon>
        <taxon>Bacillati</taxon>
        <taxon>Actinomycetota</taxon>
        <taxon>Actinomycetes</taxon>
        <taxon>Pseudonocardiales</taxon>
        <taxon>Pseudonocardiaceae</taxon>
        <taxon>Saccharopolyspora</taxon>
    </lineage>
</organism>
<dbReference type="InterPro" id="IPR000073">
    <property type="entry name" value="AB_hydrolase_1"/>
</dbReference>
<gene>
    <name evidence="2" type="ORF">IQ251_13400</name>
</gene>
<accession>A0A929G265</accession>
<comment type="caution">
    <text evidence="2">The sequence shown here is derived from an EMBL/GenBank/DDBJ whole genome shotgun (WGS) entry which is preliminary data.</text>
</comment>